<gene>
    <name evidence="4" type="ORF">N7456_010558</name>
</gene>
<dbReference type="PROSITE" id="PS50088">
    <property type="entry name" value="ANK_REPEAT"/>
    <property type="match status" value="4"/>
</dbReference>
<evidence type="ECO:0000256" key="1">
    <source>
        <dbReference type="ARBA" id="ARBA00022737"/>
    </source>
</evidence>
<dbReference type="OrthoDB" id="7464126at2759"/>
<comment type="caution">
    <text evidence="4">The sequence shown here is derived from an EMBL/GenBank/DDBJ whole genome shotgun (WGS) entry which is preliminary data.</text>
</comment>
<dbReference type="Gene3D" id="1.25.40.20">
    <property type="entry name" value="Ankyrin repeat-containing domain"/>
    <property type="match status" value="4"/>
</dbReference>
<dbReference type="EMBL" id="JAPQKH010000006">
    <property type="protein sequence ID" value="KAJ5094697.1"/>
    <property type="molecule type" value="Genomic_DNA"/>
</dbReference>
<feature type="repeat" description="ANK" evidence="2">
    <location>
        <begin position="807"/>
        <end position="828"/>
    </location>
</feature>
<protein>
    <recommendedName>
        <fullName evidence="3">Nephrocystin 3-like N-terminal domain-containing protein</fullName>
    </recommendedName>
</protein>
<evidence type="ECO:0000313" key="4">
    <source>
        <dbReference type="EMBL" id="KAJ5094697.1"/>
    </source>
</evidence>
<dbReference type="Pfam" id="PF13857">
    <property type="entry name" value="Ank_5"/>
    <property type="match status" value="1"/>
</dbReference>
<reference evidence="4" key="2">
    <citation type="journal article" date="2023" name="IMA Fungus">
        <title>Comparative genomic study of the Penicillium genus elucidates a diverse pangenome and 15 lateral gene transfer events.</title>
        <authorList>
            <person name="Petersen C."/>
            <person name="Sorensen T."/>
            <person name="Nielsen M.R."/>
            <person name="Sondergaard T.E."/>
            <person name="Sorensen J.L."/>
            <person name="Fitzpatrick D.A."/>
            <person name="Frisvad J.C."/>
            <person name="Nielsen K.L."/>
        </authorList>
    </citation>
    <scope>NUCLEOTIDE SEQUENCE</scope>
    <source>
        <strain evidence="4">IBT 30069</strain>
    </source>
</reference>
<keyword evidence="1" id="KW-0677">Repeat</keyword>
<dbReference type="PANTHER" id="PTHR10039">
    <property type="entry name" value="AMELOGENIN"/>
    <property type="match status" value="1"/>
</dbReference>
<dbReference type="InterPro" id="IPR036770">
    <property type="entry name" value="Ankyrin_rpt-contain_sf"/>
</dbReference>
<keyword evidence="2" id="KW-0040">ANK repeat</keyword>
<dbReference type="Pfam" id="PF24883">
    <property type="entry name" value="NPHP3_N"/>
    <property type="match status" value="1"/>
</dbReference>
<proteinExistence type="predicted"/>
<dbReference type="SUPFAM" id="SSF52540">
    <property type="entry name" value="P-loop containing nucleoside triphosphate hydrolases"/>
    <property type="match status" value="1"/>
</dbReference>
<dbReference type="InterPro" id="IPR027417">
    <property type="entry name" value="P-loop_NTPase"/>
</dbReference>
<reference evidence="4" key="1">
    <citation type="submission" date="2022-11" db="EMBL/GenBank/DDBJ databases">
        <authorList>
            <person name="Petersen C."/>
        </authorList>
    </citation>
    <scope>NUCLEOTIDE SEQUENCE</scope>
    <source>
        <strain evidence="4">IBT 30069</strain>
    </source>
</reference>
<dbReference type="PROSITE" id="PS50297">
    <property type="entry name" value="ANK_REP_REGION"/>
    <property type="match status" value="4"/>
</dbReference>
<dbReference type="InterPro" id="IPR056884">
    <property type="entry name" value="NPHP3-like_N"/>
</dbReference>
<dbReference type="InterPro" id="IPR002110">
    <property type="entry name" value="Ankyrin_rpt"/>
</dbReference>
<organism evidence="4 5">
    <name type="scientific">Penicillium angulare</name>
    <dbReference type="NCBI Taxonomy" id="116970"/>
    <lineage>
        <taxon>Eukaryota</taxon>
        <taxon>Fungi</taxon>
        <taxon>Dikarya</taxon>
        <taxon>Ascomycota</taxon>
        <taxon>Pezizomycotina</taxon>
        <taxon>Eurotiomycetes</taxon>
        <taxon>Eurotiomycetidae</taxon>
        <taxon>Eurotiales</taxon>
        <taxon>Aspergillaceae</taxon>
        <taxon>Penicillium</taxon>
    </lineage>
</organism>
<feature type="repeat" description="ANK" evidence="2">
    <location>
        <begin position="1145"/>
        <end position="1168"/>
    </location>
</feature>
<evidence type="ECO:0000256" key="2">
    <source>
        <dbReference type="PROSITE-ProRule" id="PRU00023"/>
    </source>
</evidence>
<dbReference type="Proteomes" id="UP001149165">
    <property type="component" value="Unassembled WGS sequence"/>
</dbReference>
<dbReference type="Pfam" id="PF00023">
    <property type="entry name" value="Ank"/>
    <property type="match status" value="1"/>
</dbReference>
<dbReference type="SUPFAM" id="SSF48403">
    <property type="entry name" value="Ankyrin repeat"/>
    <property type="match status" value="3"/>
</dbReference>
<evidence type="ECO:0000259" key="3">
    <source>
        <dbReference type="Pfam" id="PF24883"/>
    </source>
</evidence>
<dbReference type="Pfam" id="PF12796">
    <property type="entry name" value="Ank_2"/>
    <property type="match status" value="3"/>
</dbReference>
<sequence>MALALRRAAHLKPEIRLAQAVSEFESKLSREEKARFNTRRSQSLASPPTVQDVRLFTAEIDRDHGGRCLATRFMSVVESVQKFAAIGDILIGGSQNLIACGVWSVVRLSLSLISKSYSQAERLSEIFVNVGRYAPRLEKMAALFYHSRDLQLAVSEYFIVVVRVCSDMLQFTKMSTLKRVASSVSDKSLIEYQMDLQSWGEVIRDELQVERAKKGQQEEAANARSRNILGELFQSSSNQQKLRAKQQILDFCSQFEYMNTWKKSRREGNTTLFRNCPSYKAWKSDKSCSTLVYTGKIGVGKSVMFANMVDDLQIPLNDEKRVVTFFFIRHDAAETLTARAIIGSVAQQLLSQLVDAKTDGNLFKAMCELFQTTTYIDDYERMKKLLSLVLHPQKKTFAVVDGIDELSSIEMGVFFKELESLQRSLGISVCISTRQDASHAIKGSWKTLQNRVVAKFPDNTTEIKNYIREEINRCLLSEELIIKDRDLISEINNALHRGSQGMFLWVSLLIQFLCGMHTDKEIRKALDDLPQDLSETYSRILKKSNKSDGPYQMLILQMILVAQRQMMIGELQVAISVSPGDINWDSSQLISNIFSTLKSCGGLVTVDEEELTVHFVHHSFKQYLNKLSRSSEHSTISLHGAHRLMANTIITYLSYSVFEKQISSQTVPVVHARSAVSGIIQSARSQAGWMGDVAVDLLQRKEKHALRMNIGKTLAEVRLASSSATQELAFSDYATRFWSAHLAESFPTPPDISLLLQKLCDRRFFSAEKSQGMHILFGKAAKFNQVFLIQYLAEVMSVDVNCTVNSTGSTALHVACYFGQYETVKYLVYVDGINPMVLDSRGNTPARVAYDEKNLQLLEVFFDAGALNNSPDILELTFRFACTSGHEIVAKMFHALQNGQVTLDLNASGNDHKTPLHLAIENGHENIAKNLLSLSGVDASCIDIHGQTPLILAMRRENEALFEMLVNLPEVDVNRPDPRDGKSPLQKALLLKNETVMTHILRHPRSRLPIFDHSLFAECISWAIDEYRDFLFAAFINHPDAKKNFGVIYPGVLNLVMGYGHIGPLQILLSHSAIDEAFHSPFQSPILERSILNATKTMLHVFFDHYLFNPHISEYLHSAIKFDRMDIMEILMAYPTIDINLADLQGYTPLHNAVLRGNTGMVDILLDRQDMANNFKVPLHNTPLGIAITSHGVSMVKRLLEYHAKNGIQIMDVAGPTLEFAIEAGDPNFVAFIIGHFGTKVFQLNVRYNFLHVALKIGQLATAKILITDLPRSATLRDHRGRSALHCAIQAPWNRRVDRLEIIRSLILLFPSLLSSRDNENNTSLHLAAQMDLYDVLKFLIPSTRQLLSAPNAKAETPLHLAASSAGEKSILTLLAYGAKTDIADNNGLTPLDIAISAGNDDASHLLRRYSACLQAEDIVQGKLTPLHCAARLGDVGIGRILLKEYPHLLNCRDNAGMNPLDTSVFHGRTEFSLMIRRSAGSVTTYLE</sequence>
<feature type="repeat" description="ANK" evidence="2">
    <location>
        <begin position="911"/>
        <end position="933"/>
    </location>
</feature>
<evidence type="ECO:0000313" key="5">
    <source>
        <dbReference type="Proteomes" id="UP001149165"/>
    </source>
</evidence>
<feature type="domain" description="Nephrocystin 3-like N-terminal" evidence="3">
    <location>
        <begin position="273"/>
        <end position="434"/>
    </location>
</feature>
<accession>A0A9W9K768</accession>
<keyword evidence="5" id="KW-1185">Reference proteome</keyword>
<dbReference type="SMART" id="SM00248">
    <property type="entry name" value="ANK"/>
    <property type="match status" value="14"/>
</dbReference>
<name>A0A9W9K768_9EURO</name>
<dbReference type="PANTHER" id="PTHR10039:SF10">
    <property type="entry name" value="NACHT DOMAIN-CONTAINING PROTEIN"/>
    <property type="match status" value="1"/>
</dbReference>
<dbReference type="Gene3D" id="3.40.50.300">
    <property type="entry name" value="P-loop containing nucleotide triphosphate hydrolases"/>
    <property type="match status" value="1"/>
</dbReference>
<feature type="repeat" description="ANK" evidence="2">
    <location>
        <begin position="1354"/>
        <end position="1386"/>
    </location>
</feature>